<keyword evidence="4 7" id="KW-0249">Electron transport</keyword>
<comment type="caution">
    <text evidence="9">The sequence shown here is derived from an EMBL/GenBank/DDBJ whole genome shotgun (WGS) entry which is preliminary data.</text>
</comment>
<name>A0ABQ4SVD2_9HYPH</name>
<evidence type="ECO:0000256" key="6">
    <source>
        <dbReference type="ARBA" id="ARBA00023284"/>
    </source>
</evidence>
<dbReference type="PROSITE" id="PS00195">
    <property type="entry name" value="GLUTAREDOXIN_1"/>
    <property type="match status" value="1"/>
</dbReference>
<dbReference type="InterPro" id="IPR036249">
    <property type="entry name" value="Thioredoxin-like_sf"/>
</dbReference>
<evidence type="ECO:0000256" key="4">
    <source>
        <dbReference type="ARBA" id="ARBA00022982"/>
    </source>
</evidence>
<dbReference type="PANTHER" id="PTHR45694">
    <property type="entry name" value="GLUTAREDOXIN 2"/>
    <property type="match status" value="1"/>
</dbReference>
<reference evidence="9" key="2">
    <citation type="submission" date="2021-08" db="EMBL/GenBank/DDBJ databases">
        <authorList>
            <person name="Tani A."/>
            <person name="Ola A."/>
            <person name="Ogura Y."/>
            <person name="Katsura K."/>
            <person name="Hayashi T."/>
        </authorList>
    </citation>
    <scope>NUCLEOTIDE SEQUENCE</scope>
    <source>
        <strain evidence="9">LMG 23639</strain>
    </source>
</reference>
<comment type="function">
    <text evidence="1 7">Has a glutathione-disulfide oxidoreductase activity in the presence of NADPH and glutathione reductase. Reduces low molecular weight disulfides and proteins.</text>
</comment>
<evidence type="ECO:0000259" key="8">
    <source>
        <dbReference type="Pfam" id="PF00462"/>
    </source>
</evidence>
<dbReference type="CDD" id="cd03418">
    <property type="entry name" value="GRX_GRXb_1_3_like"/>
    <property type="match status" value="1"/>
</dbReference>
<keyword evidence="5" id="KW-1015">Disulfide bond</keyword>
<gene>
    <name evidence="9" type="primary">grxC</name>
    <name evidence="9" type="ORF">AOPFMNJM_1494</name>
</gene>
<dbReference type="Pfam" id="PF00462">
    <property type="entry name" value="Glutaredoxin"/>
    <property type="match status" value="1"/>
</dbReference>
<comment type="similarity">
    <text evidence="2 7">Belongs to the glutaredoxin family.</text>
</comment>
<evidence type="ECO:0000256" key="2">
    <source>
        <dbReference type="ARBA" id="ARBA00007787"/>
    </source>
</evidence>
<dbReference type="InterPro" id="IPR011900">
    <property type="entry name" value="GRX_bact"/>
</dbReference>
<evidence type="ECO:0000313" key="9">
    <source>
        <dbReference type="EMBL" id="GJE06181.1"/>
    </source>
</evidence>
<dbReference type="NCBIfam" id="TIGR02181">
    <property type="entry name" value="GRX_bact"/>
    <property type="match status" value="1"/>
</dbReference>
<reference evidence="9" key="1">
    <citation type="journal article" date="2021" name="Front. Microbiol.">
        <title>Comprehensive Comparative Genomics and Phenotyping of Methylobacterium Species.</title>
        <authorList>
            <person name="Alessa O."/>
            <person name="Ogura Y."/>
            <person name="Fujitani Y."/>
            <person name="Takami H."/>
            <person name="Hayashi T."/>
            <person name="Sahin N."/>
            <person name="Tani A."/>
        </authorList>
    </citation>
    <scope>NUCLEOTIDE SEQUENCE</scope>
    <source>
        <strain evidence="9">LMG 23639</strain>
    </source>
</reference>
<accession>A0ABQ4SVD2</accession>
<evidence type="ECO:0000256" key="7">
    <source>
        <dbReference type="RuleBase" id="RU364065"/>
    </source>
</evidence>
<keyword evidence="10" id="KW-1185">Reference proteome</keyword>
<keyword evidence="6 7" id="KW-0676">Redox-active center</keyword>
<dbReference type="EMBL" id="BPQR01000024">
    <property type="protein sequence ID" value="GJE06181.1"/>
    <property type="molecule type" value="Genomic_DNA"/>
</dbReference>
<evidence type="ECO:0000256" key="5">
    <source>
        <dbReference type="ARBA" id="ARBA00023157"/>
    </source>
</evidence>
<dbReference type="PROSITE" id="PS51354">
    <property type="entry name" value="GLUTAREDOXIN_2"/>
    <property type="match status" value="1"/>
</dbReference>
<dbReference type="PRINTS" id="PR00160">
    <property type="entry name" value="GLUTAREDOXIN"/>
</dbReference>
<dbReference type="Gene3D" id="3.40.30.10">
    <property type="entry name" value="Glutaredoxin"/>
    <property type="match status" value="1"/>
</dbReference>
<dbReference type="PANTHER" id="PTHR45694:SF18">
    <property type="entry name" value="GLUTAREDOXIN-1-RELATED"/>
    <property type="match status" value="1"/>
</dbReference>
<dbReference type="InterPro" id="IPR014025">
    <property type="entry name" value="Glutaredoxin_subgr"/>
</dbReference>
<evidence type="ECO:0000256" key="3">
    <source>
        <dbReference type="ARBA" id="ARBA00022448"/>
    </source>
</evidence>
<dbReference type="SUPFAM" id="SSF52833">
    <property type="entry name" value="Thioredoxin-like"/>
    <property type="match status" value="1"/>
</dbReference>
<keyword evidence="7" id="KW-0963">Cytoplasm</keyword>
<protein>
    <recommendedName>
        <fullName evidence="7">Glutaredoxin</fullName>
    </recommendedName>
</protein>
<evidence type="ECO:0000256" key="1">
    <source>
        <dbReference type="ARBA" id="ARBA00002549"/>
    </source>
</evidence>
<proteinExistence type="inferred from homology"/>
<dbReference type="Proteomes" id="UP001055102">
    <property type="component" value="Unassembled WGS sequence"/>
</dbReference>
<keyword evidence="3 7" id="KW-0813">Transport</keyword>
<organism evidence="9 10">
    <name type="scientific">Methylobacterium jeotgali</name>
    <dbReference type="NCBI Taxonomy" id="381630"/>
    <lineage>
        <taxon>Bacteria</taxon>
        <taxon>Pseudomonadati</taxon>
        <taxon>Pseudomonadota</taxon>
        <taxon>Alphaproteobacteria</taxon>
        <taxon>Hyphomicrobiales</taxon>
        <taxon>Methylobacteriaceae</taxon>
        <taxon>Methylobacterium</taxon>
    </lineage>
</organism>
<evidence type="ECO:0000313" key="10">
    <source>
        <dbReference type="Proteomes" id="UP001055102"/>
    </source>
</evidence>
<dbReference type="InterPro" id="IPR011767">
    <property type="entry name" value="GLR_AS"/>
</dbReference>
<feature type="domain" description="Glutaredoxin" evidence="8">
    <location>
        <begin position="4"/>
        <end position="64"/>
    </location>
</feature>
<dbReference type="InterPro" id="IPR002109">
    <property type="entry name" value="Glutaredoxin"/>
</dbReference>
<sequence length="93" mass="9885">MQPVTIYTTAWCPYCSAAKSLLKQKGVAFTEIDVERVKDSREAMVQRAGGRTSVPQIFVGSTHVGGCDDLYALDRAGKLDPLLGSEAAGTAHA</sequence>
<dbReference type="RefSeq" id="WP_238274810.1">
    <property type="nucleotide sequence ID" value="NZ_BPQR01000024.1"/>
</dbReference>